<keyword evidence="2" id="KW-1185">Reference proteome</keyword>
<evidence type="ECO:0000313" key="2">
    <source>
        <dbReference type="Proteomes" id="UP000181936"/>
    </source>
</evidence>
<accession>A0A1L3MU49</accession>
<proteinExistence type="predicted"/>
<reference evidence="1 2" key="1">
    <citation type="journal article" date="2016" name="Sci. Rep.">
        <title>Complete genome sequence and transcriptomic analysis of a novel marine strain Bacillus weihaiensis reveals the mechanism of brown algae degradation.</title>
        <authorList>
            <person name="Zhu Y."/>
            <person name="Chen P."/>
            <person name="Bao Y."/>
            <person name="Men Y."/>
            <person name="Zeng Y."/>
            <person name="Yang J."/>
            <person name="Sun J."/>
            <person name="Sun Y."/>
        </authorList>
    </citation>
    <scope>NUCLEOTIDE SEQUENCE [LARGE SCALE GENOMIC DNA]</scope>
    <source>
        <strain evidence="1 2">Alg07</strain>
    </source>
</reference>
<dbReference type="EMBL" id="CP016020">
    <property type="protein sequence ID" value="APH05861.1"/>
    <property type="molecule type" value="Genomic_DNA"/>
</dbReference>
<name>A0A1L3MU49_9BACI</name>
<dbReference type="AlphaFoldDB" id="A0A1L3MU49"/>
<organism evidence="1 2">
    <name type="scientific">Bacillus weihaiensis</name>
    <dbReference type="NCBI Taxonomy" id="1547283"/>
    <lineage>
        <taxon>Bacteria</taxon>
        <taxon>Bacillati</taxon>
        <taxon>Bacillota</taxon>
        <taxon>Bacilli</taxon>
        <taxon>Bacillales</taxon>
        <taxon>Bacillaceae</taxon>
        <taxon>Bacillus</taxon>
    </lineage>
</organism>
<dbReference type="OrthoDB" id="9931188at2"/>
<protein>
    <submittedName>
        <fullName evidence="1">Uncharacterized protein</fullName>
    </submittedName>
</protein>
<dbReference type="KEGG" id="bwh:A9C19_14575"/>
<dbReference type="STRING" id="1547283.A9C19_14575"/>
<gene>
    <name evidence="1" type="ORF">A9C19_14575</name>
</gene>
<evidence type="ECO:0000313" key="1">
    <source>
        <dbReference type="EMBL" id="APH05861.1"/>
    </source>
</evidence>
<sequence>MKTKNNQKYEVFGTINLPISIEVECSNMEEAIYHAQVKLDELGIKAIKLQITTINEQLITPKVHDFEVQVERAFEL</sequence>
<dbReference type="RefSeq" id="WP_072580655.1">
    <property type="nucleotide sequence ID" value="NZ_CP016020.1"/>
</dbReference>
<dbReference type="Proteomes" id="UP000181936">
    <property type="component" value="Chromosome"/>
</dbReference>